<evidence type="ECO:0000256" key="2">
    <source>
        <dbReference type="ARBA" id="ARBA00022723"/>
    </source>
</evidence>
<keyword evidence="4" id="KW-0411">Iron-sulfur</keyword>
<dbReference type="OrthoDB" id="9798098at2"/>
<feature type="domain" description="4Fe-4S" evidence="6">
    <location>
        <begin position="359"/>
        <end position="408"/>
    </location>
</feature>
<dbReference type="Gene3D" id="3.40.50.1780">
    <property type="match status" value="1"/>
</dbReference>
<keyword evidence="7" id="KW-0560">Oxidoreductase</keyword>
<dbReference type="InterPro" id="IPR004108">
    <property type="entry name" value="Fe_hydrogenase_lsu_C"/>
</dbReference>
<dbReference type="EC" id="1.12.7.2" evidence="7"/>
<dbReference type="PANTHER" id="PTHR43560:SF1">
    <property type="entry name" value="ION-TRANSLOCATING OXIDOREDUCTASE COMPLEX SUBUNIT B"/>
    <property type="match status" value="1"/>
</dbReference>
<gene>
    <name evidence="7" type="ORF">ABG79_00261</name>
</gene>
<feature type="domain" description="4Fe-4S ferredoxin-type" evidence="5">
    <location>
        <begin position="35"/>
        <end position="65"/>
    </location>
</feature>
<dbReference type="Pfam" id="PF02906">
    <property type="entry name" value="Fe_hyd_lg_C"/>
    <property type="match status" value="1"/>
</dbReference>
<dbReference type="Gene3D" id="3.30.70.20">
    <property type="match status" value="1"/>
</dbReference>
<protein>
    <submittedName>
        <fullName evidence="7">Iron hydrogenase 1</fullName>
        <ecNumber evidence="7">1.12.7.2</ecNumber>
    </submittedName>
</protein>
<dbReference type="SUPFAM" id="SSF54862">
    <property type="entry name" value="4Fe-4S ferredoxins"/>
    <property type="match status" value="1"/>
</dbReference>
<dbReference type="Gene3D" id="1.10.15.40">
    <property type="entry name" value="Electron transport complex subunit B, putative Fe-S cluster"/>
    <property type="match status" value="1"/>
</dbReference>
<dbReference type="InterPro" id="IPR009016">
    <property type="entry name" value="Fe_hydrogenase"/>
</dbReference>
<evidence type="ECO:0000259" key="6">
    <source>
        <dbReference type="PROSITE" id="PS51656"/>
    </source>
</evidence>
<dbReference type="GO" id="GO:0046872">
    <property type="term" value="F:metal ion binding"/>
    <property type="evidence" value="ECO:0007669"/>
    <property type="project" value="UniProtKB-KW"/>
</dbReference>
<reference evidence="7 8" key="1">
    <citation type="submission" date="2015-09" db="EMBL/GenBank/DDBJ databases">
        <title>Draft genome sequence of a Caloramator mitchellensis, a moderate thermophile from the Great Artesian Basin of Australia.</title>
        <authorList>
            <person name="Patel B.K."/>
        </authorList>
    </citation>
    <scope>NUCLEOTIDE SEQUENCE [LARGE SCALE GENOMIC DNA]</scope>
    <source>
        <strain evidence="7 8">VF08</strain>
    </source>
</reference>
<evidence type="ECO:0000259" key="5">
    <source>
        <dbReference type="PROSITE" id="PS51379"/>
    </source>
</evidence>
<comment type="caution">
    <text evidence="7">The sequence shown here is derived from an EMBL/GenBank/DDBJ whole genome shotgun (WGS) entry which is preliminary data.</text>
</comment>
<evidence type="ECO:0000256" key="3">
    <source>
        <dbReference type="ARBA" id="ARBA00023004"/>
    </source>
</evidence>
<evidence type="ECO:0000256" key="1">
    <source>
        <dbReference type="ARBA" id="ARBA00022485"/>
    </source>
</evidence>
<dbReference type="GO" id="GO:0008901">
    <property type="term" value="F:ferredoxin hydrogenase activity"/>
    <property type="evidence" value="ECO:0007669"/>
    <property type="project" value="UniProtKB-EC"/>
</dbReference>
<feature type="domain" description="4Fe-4S ferredoxin-type" evidence="5">
    <location>
        <begin position="6"/>
        <end position="34"/>
    </location>
</feature>
<keyword evidence="3" id="KW-0408">Iron</keyword>
<dbReference type="Pfam" id="PF04060">
    <property type="entry name" value="FeS"/>
    <property type="match status" value="1"/>
</dbReference>
<accession>A0A0R3K3F2</accession>
<sequence>MKEFFHSVGLIEERCIGCTKCLMNCPVEAIRIKNGKAVIYNEKCVDCGECIKVCPYSAHISIKNKLEDILEYKIKVAIPSVTLYSQFGRESNPYILNEALLTLGFDEVFDITYACDIESEILRKELRKVEKPAISTLCPSVIRLIENNFPSLKKHLVRMITPIEISSLLIREKYEEMGYKNEEIGIFFLTPCPSWVTKISEMKKNNNIMIDGAIAISEIYPKIHKIIGKNAVSKENNSVSRTGLLWAYSGGQSKAIGVNDYISVDGIKNVIKVFDDIENGKIEDVDFVEAYACPNGCVGGLLLVENPYNAERISKKIIEKIDFSYKIDAYNNIENKFISSEKQDSTHIRLADNFESAVKMIKTMNRIINRLPGTDCGLCGSPSCKAFAEDVVKGLARIEDCKFIQAEV</sequence>
<dbReference type="InterPro" id="IPR007202">
    <property type="entry name" value="4Fe-4S_dom"/>
</dbReference>
<dbReference type="SUPFAM" id="SSF53920">
    <property type="entry name" value="Fe-only hydrogenase"/>
    <property type="match status" value="1"/>
</dbReference>
<dbReference type="PROSITE" id="PS00198">
    <property type="entry name" value="4FE4S_FER_1"/>
    <property type="match status" value="1"/>
</dbReference>
<evidence type="ECO:0000256" key="4">
    <source>
        <dbReference type="ARBA" id="ARBA00023014"/>
    </source>
</evidence>
<keyword evidence="1" id="KW-0004">4Fe-4S</keyword>
<dbReference type="GO" id="GO:0051539">
    <property type="term" value="F:4 iron, 4 sulfur cluster binding"/>
    <property type="evidence" value="ECO:0007669"/>
    <property type="project" value="UniProtKB-KW"/>
</dbReference>
<name>A0A0R3K3F2_CALMK</name>
<dbReference type="PANTHER" id="PTHR43560">
    <property type="entry name" value="ION-TRANSLOCATING OXIDOREDUCTASE COMPLEX SUBUNIT B"/>
    <property type="match status" value="1"/>
</dbReference>
<evidence type="ECO:0000313" key="8">
    <source>
        <dbReference type="Proteomes" id="UP000052015"/>
    </source>
</evidence>
<dbReference type="Proteomes" id="UP000052015">
    <property type="component" value="Unassembled WGS sequence"/>
</dbReference>
<dbReference type="RefSeq" id="WP_057976303.1">
    <property type="nucleotide sequence ID" value="NZ_LKHP01000001.1"/>
</dbReference>
<dbReference type="Gene3D" id="3.40.950.10">
    <property type="entry name" value="Fe-only Hydrogenase (Larger Subunit), Chain L, domain 3"/>
    <property type="match status" value="2"/>
</dbReference>
<organism evidence="7 8">
    <name type="scientific">Caloramator mitchellensis</name>
    <dbReference type="NCBI Taxonomy" id="908809"/>
    <lineage>
        <taxon>Bacteria</taxon>
        <taxon>Bacillati</taxon>
        <taxon>Bacillota</taxon>
        <taxon>Clostridia</taxon>
        <taxon>Eubacteriales</taxon>
        <taxon>Clostridiaceae</taxon>
        <taxon>Caloramator</taxon>
    </lineage>
</organism>
<dbReference type="PROSITE" id="PS51379">
    <property type="entry name" value="4FE4S_FER_2"/>
    <property type="match status" value="2"/>
</dbReference>
<dbReference type="STRING" id="908809.ABG79_00261"/>
<dbReference type="InterPro" id="IPR017900">
    <property type="entry name" value="4Fe4S_Fe_S_CS"/>
</dbReference>
<evidence type="ECO:0000313" key="7">
    <source>
        <dbReference type="EMBL" id="KRQ88094.1"/>
    </source>
</evidence>
<keyword evidence="2" id="KW-0479">Metal-binding</keyword>
<keyword evidence="8" id="KW-1185">Reference proteome</keyword>
<dbReference type="PROSITE" id="PS51656">
    <property type="entry name" value="4FE4S"/>
    <property type="match status" value="1"/>
</dbReference>
<dbReference type="EMBL" id="LKHP01000001">
    <property type="protein sequence ID" value="KRQ88094.1"/>
    <property type="molecule type" value="Genomic_DNA"/>
</dbReference>
<dbReference type="InterPro" id="IPR050395">
    <property type="entry name" value="4Fe4S_Ferredoxin_RnfB"/>
</dbReference>
<dbReference type="InterPro" id="IPR017896">
    <property type="entry name" value="4Fe4S_Fe-S-bd"/>
</dbReference>
<dbReference type="Pfam" id="PF14697">
    <property type="entry name" value="Fer4_21"/>
    <property type="match status" value="1"/>
</dbReference>
<proteinExistence type="predicted"/>
<dbReference type="AlphaFoldDB" id="A0A0R3K3F2"/>